<feature type="compositionally biased region" description="Basic and acidic residues" evidence="1">
    <location>
        <begin position="251"/>
        <end position="277"/>
    </location>
</feature>
<feature type="compositionally biased region" description="Basic and acidic residues" evidence="1">
    <location>
        <begin position="183"/>
        <end position="243"/>
    </location>
</feature>
<dbReference type="EMBL" id="AHHD01000798">
    <property type="protein sequence ID" value="EKG09045.1"/>
    <property type="molecule type" value="Genomic_DNA"/>
</dbReference>
<feature type="region of interest" description="Disordered" evidence="1">
    <location>
        <begin position="74"/>
        <end position="94"/>
    </location>
</feature>
<evidence type="ECO:0000313" key="3">
    <source>
        <dbReference type="Proteomes" id="UP000007129"/>
    </source>
</evidence>
<gene>
    <name evidence="2" type="ORF">MPH_13975</name>
</gene>
<dbReference type="OrthoDB" id="3795213at2759"/>
<evidence type="ECO:0000256" key="1">
    <source>
        <dbReference type="SAM" id="MobiDB-lite"/>
    </source>
</evidence>
<sequence>PLDVGIFSPLATAYSNEIDRLIQSSRGFSRVTKRTFWGLFRTAWNSALTFENIRSAFASPGICPLKPQKVLEKAKKETPSPISSDIERNKPTPSSVRGLRRAVKAISKEKDDIALGLDLIIRASEKLAVRNEILEHENQGLRAALVGEKNKRKKGKPIGLFDKERPGEAQFFSPAKVSAVRARAQELEDQKQREKAEAEERRQSKAVERERKAQEAQEKRETRRRIRDEKQQQKEREKEERLARQQANKQLQEEKRLQKGQAKEEIRAQKRKREDATQRSPKRQKLVVARSGRKITLPSRFQD</sequence>
<protein>
    <submittedName>
        <fullName evidence="2">Pogo transposable element, putative</fullName>
    </submittedName>
</protein>
<comment type="caution">
    <text evidence="2">The sequence shown here is derived from an EMBL/GenBank/DDBJ whole genome shotgun (WGS) entry which is preliminary data.</text>
</comment>
<accession>K2RXE5</accession>
<dbReference type="VEuPathDB" id="FungiDB:MPH_13975"/>
<dbReference type="Proteomes" id="UP000007129">
    <property type="component" value="Unassembled WGS sequence"/>
</dbReference>
<dbReference type="HOGENOM" id="CLU_919953_0_0_1"/>
<dbReference type="eggNOG" id="ENOG502RVPV">
    <property type="taxonomic scope" value="Eukaryota"/>
</dbReference>
<reference evidence="2 3" key="1">
    <citation type="journal article" date="2012" name="BMC Genomics">
        <title>Tools to kill: Genome of one of the most destructive plant pathogenic fungi Macrophomina phaseolina.</title>
        <authorList>
            <person name="Islam M.S."/>
            <person name="Haque M.S."/>
            <person name="Islam M.M."/>
            <person name="Emdad E.M."/>
            <person name="Halim A."/>
            <person name="Hossen Q.M.M."/>
            <person name="Hossain M.Z."/>
            <person name="Ahmed B."/>
            <person name="Rahim S."/>
            <person name="Rahman M.S."/>
            <person name="Alam M.M."/>
            <person name="Hou S."/>
            <person name="Wan X."/>
            <person name="Saito J.A."/>
            <person name="Alam M."/>
        </authorList>
    </citation>
    <scope>NUCLEOTIDE SEQUENCE [LARGE SCALE GENOMIC DNA]</scope>
    <source>
        <strain evidence="2 3">MS6</strain>
    </source>
</reference>
<evidence type="ECO:0000313" key="2">
    <source>
        <dbReference type="EMBL" id="EKG09045.1"/>
    </source>
</evidence>
<proteinExistence type="predicted"/>
<name>K2RXE5_MACPH</name>
<feature type="non-terminal residue" evidence="2">
    <location>
        <position position="1"/>
    </location>
</feature>
<dbReference type="InParanoid" id="K2RXE5"/>
<feature type="region of interest" description="Disordered" evidence="1">
    <location>
        <begin position="183"/>
        <end position="303"/>
    </location>
</feature>
<organism evidence="2 3">
    <name type="scientific">Macrophomina phaseolina (strain MS6)</name>
    <name type="common">Charcoal rot fungus</name>
    <dbReference type="NCBI Taxonomy" id="1126212"/>
    <lineage>
        <taxon>Eukaryota</taxon>
        <taxon>Fungi</taxon>
        <taxon>Dikarya</taxon>
        <taxon>Ascomycota</taxon>
        <taxon>Pezizomycotina</taxon>
        <taxon>Dothideomycetes</taxon>
        <taxon>Dothideomycetes incertae sedis</taxon>
        <taxon>Botryosphaeriales</taxon>
        <taxon>Botryosphaeriaceae</taxon>
        <taxon>Macrophomina</taxon>
    </lineage>
</organism>
<dbReference type="AlphaFoldDB" id="K2RXE5"/>